<feature type="region of interest" description="Disordered" evidence="1">
    <location>
        <begin position="205"/>
        <end position="228"/>
    </location>
</feature>
<comment type="caution">
    <text evidence="3">The sequence shown here is derived from an EMBL/GenBank/DDBJ whole genome shotgun (WGS) entry which is preliminary data.</text>
</comment>
<dbReference type="AlphaFoldDB" id="A0A0R0ALM4"/>
<dbReference type="EMBL" id="LLXS01000021">
    <property type="protein sequence ID" value="KRG42039.1"/>
    <property type="molecule type" value="Genomic_DNA"/>
</dbReference>
<organism evidence="3 4">
    <name type="scientific">Stenotrophomonas pictorum JCM 9942</name>
    <dbReference type="NCBI Taxonomy" id="1236960"/>
    <lineage>
        <taxon>Bacteria</taxon>
        <taxon>Pseudomonadati</taxon>
        <taxon>Pseudomonadota</taxon>
        <taxon>Gammaproteobacteria</taxon>
        <taxon>Lysobacterales</taxon>
        <taxon>Lysobacteraceae</taxon>
        <taxon>Stenotrophomonas</taxon>
    </lineage>
</organism>
<evidence type="ECO:0000313" key="3">
    <source>
        <dbReference type="EMBL" id="KRG42039.1"/>
    </source>
</evidence>
<evidence type="ECO:0000256" key="1">
    <source>
        <dbReference type="SAM" id="MobiDB-lite"/>
    </source>
</evidence>
<dbReference type="RefSeq" id="WP_057506099.1">
    <property type="nucleotide sequence ID" value="NZ_LLXS01000021.1"/>
</dbReference>
<feature type="transmembrane region" description="Helical" evidence="2">
    <location>
        <begin position="12"/>
        <end position="32"/>
    </location>
</feature>
<evidence type="ECO:0008006" key="5">
    <source>
        <dbReference type="Google" id="ProtNLM"/>
    </source>
</evidence>
<gene>
    <name evidence="3" type="ORF">ARC78_10180</name>
</gene>
<dbReference type="Proteomes" id="UP000050836">
    <property type="component" value="Unassembled WGS sequence"/>
</dbReference>
<keyword evidence="4" id="KW-1185">Reference proteome</keyword>
<evidence type="ECO:0000313" key="4">
    <source>
        <dbReference type="Proteomes" id="UP000050836"/>
    </source>
</evidence>
<name>A0A0R0ALM4_9GAMM</name>
<protein>
    <recommendedName>
        <fullName evidence="5">General secretion pathway protein GspN</fullName>
    </recommendedName>
</protein>
<keyword evidence="2" id="KW-0812">Transmembrane</keyword>
<accession>A0A0R0ALM4</accession>
<feature type="compositionally biased region" description="Low complexity" evidence="1">
    <location>
        <begin position="215"/>
        <end position="228"/>
    </location>
</feature>
<sequence length="228" mass="23223">MRPDVAGLRTWWLATLAAWALLGWIATLCGLGSRLPGPADDRGAPALPRIPAPAPDRLGPAGDYAAATSRPLFAPDRQPHPFVLEADGQAATAVRLTGVLMAPGTALATLTTDQGQSLRLRLGGEPVAGWQLLSLAPRSAVVSGPPGTLQLQLQVFNGSGNAAADAAAAGTLPPAAPPVEAIPPAAADSDAAVPMPGAAEIRSIRERIQARRKQAQQQSNGSSGSQNP</sequence>
<proteinExistence type="predicted"/>
<keyword evidence="2" id="KW-1133">Transmembrane helix</keyword>
<evidence type="ECO:0000256" key="2">
    <source>
        <dbReference type="SAM" id="Phobius"/>
    </source>
</evidence>
<keyword evidence="2" id="KW-0472">Membrane</keyword>
<reference evidence="3 4" key="1">
    <citation type="submission" date="2015-10" db="EMBL/GenBank/DDBJ databases">
        <title>Genome sequencing and analysis of members of genus Stenotrophomonas.</title>
        <authorList>
            <person name="Patil P.P."/>
            <person name="Midha S."/>
            <person name="Patil P.B."/>
        </authorList>
    </citation>
    <scope>NUCLEOTIDE SEQUENCE [LARGE SCALE GENOMIC DNA]</scope>
    <source>
        <strain evidence="3 4">JCM 9942</strain>
    </source>
</reference>
<feature type="region of interest" description="Disordered" evidence="1">
    <location>
        <begin position="42"/>
        <end position="61"/>
    </location>
</feature>